<feature type="domain" description="Aminotransferase class V" evidence="13">
    <location>
        <begin position="5"/>
        <end position="349"/>
    </location>
</feature>
<dbReference type="SUPFAM" id="SSF53383">
    <property type="entry name" value="PLP-dependent transferases"/>
    <property type="match status" value="1"/>
</dbReference>
<dbReference type="UniPathway" id="UPA00135">
    <property type="reaction ID" value="UER00197"/>
</dbReference>
<comment type="caution">
    <text evidence="12">Lacks conserved residue(s) required for the propagation of feature annotation.</text>
</comment>
<comment type="pathway">
    <text evidence="1 12">Cofactor biosynthesis; pyridoxine 5'-phosphate biosynthesis; pyridoxine 5'-phosphate from D-erythrose 4-phosphate: step 3/5.</text>
</comment>
<keyword evidence="5 12" id="KW-0028">Amino-acid biosynthesis</keyword>
<feature type="binding site" evidence="12">
    <location>
        <begin position="237"/>
        <end position="238"/>
    </location>
    <ligand>
        <name>pyridoxal 5'-phosphate</name>
        <dbReference type="ChEBI" id="CHEBI:597326"/>
    </ligand>
</feature>
<feature type="binding site" evidence="12">
    <location>
        <begin position="76"/>
        <end position="77"/>
    </location>
    <ligand>
        <name>pyridoxal 5'-phosphate</name>
        <dbReference type="ChEBI" id="CHEBI:597326"/>
    </ligand>
</feature>
<comment type="function">
    <text evidence="12">Catalyzes the reversible conversion of 3-phosphohydroxypyruvate to phosphoserine and of 3-hydroxy-2-oxo-4-phosphonooxybutanoate to phosphohydroxythreonine.</text>
</comment>
<protein>
    <recommendedName>
        <fullName evidence="12">Phosphoserine aminotransferase</fullName>
        <ecNumber evidence="12">2.6.1.52</ecNumber>
    </recommendedName>
    <alternativeName>
        <fullName evidence="12">Phosphohydroxythreonine aminotransferase</fullName>
        <shortName evidence="12">PSAT</shortName>
    </alternativeName>
</protein>
<evidence type="ECO:0000256" key="5">
    <source>
        <dbReference type="ARBA" id="ARBA00022605"/>
    </source>
</evidence>
<dbReference type="GO" id="GO:0008615">
    <property type="term" value="P:pyridoxine biosynthetic process"/>
    <property type="evidence" value="ECO:0007669"/>
    <property type="project" value="UniProtKB-UniRule"/>
</dbReference>
<dbReference type="Gene3D" id="3.90.1150.10">
    <property type="entry name" value="Aspartate Aminotransferase, domain 1"/>
    <property type="match status" value="1"/>
</dbReference>
<evidence type="ECO:0000256" key="11">
    <source>
        <dbReference type="ARBA" id="ARBA00049007"/>
    </source>
</evidence>
<dbReference type="Proteomes" id="UP000521199">
    <property type="component" value="Unassembled WGS sequence"/>
</dbReference>
<dbReference type="HAMAP" id="MF_00160">
    <property type="entry name" value="SerC_aminotrans_5"/>
    <property type="match status" value="1"/>
</dbReference>
<feature type="binding site" evidence="12">
    <location>
        <position position="172"/>
    </location>
    <ligand>
        <name>pyridoxal 5'-phosphate</name>
        <dbReference type="ChEBI" id="CHEBI:597326"/>
    </ligand>
</feature>
<dbReference type="InterPro" id="IPR022278">
    <property type="entry name" value="Pser_aminoTfrase"/>
</dbReference>
<dbReference type="InterPro" id="IPR015421">
    <property type="entry name" value="PyrdxlP-dep_Trfase_major"/>
</dbReference>
<feature type="modified residue" description="N6-(pyridoxal phosphate)lysine" evidence="12">
    <location>
        <position position="196"/>
    </location>
</feature>
<comment type="similarity">
    <text evidence="3 12">Belongs to the class-V pyridoxal-phosphate-dependent aminotransferase family. SerC subfamily.</text>
</comment>
<keyword evidence="4 12" id="KW-0032">Aminotransferase</keyword>
<evidence type="ECO:0000256" key="9">
    <source>
        <dbReference type="ARBA" id="ARBA00023299"/>
    </source>
</evidence>
<comment type="pathway">
    <text evidence="2 12">Amino-acid biosynthesis; L-serine biosynthesis; L-serine from 3-phospho-D-glycerate: step 2/3.</text>
</comment>
<dbReference type="GO" id="GO:0004648">
    <property type="term" value="F:O-phospho-L-serine:2-oxoglutarate aminotransferase activity"/>
    <property type="evidence" value="ECO:0007669"/>
    <property type="project" value="UniProtKB-UniRule"/>
</dbReference>
<keyword evidence="7 12" id="KW-0663">Pyridoxal phosphate</keyword>
<keyword evidence="9 12" id="KW-0718">Serine biosynthesis</keyword>
<dbReference type="UniPathway" id="UPA00244">
    <property type="reaction ID" value="UER00311"/>
</dbReference>
<dbReference type="NCBIfam" id="NF003764">
    <property type="entry name" value="PRK05355.1"/>
    <property type="match status" value="1"/>
</dbReference>
<evidence type="ECO:0000256" key="8">
    <source>
        <dbReference type="ARBA" id="ARBA00023096"/>
    </source>
</evidence>
<dbReference type="CDD" id="cd00611">
    <property type="entry name" value="PSAT_like"/>
    <property type="match status" value="1"/>
</dbReference>
<evidence type="ECO:0000256" key="2">
    <source>
        <dbReference type="ARBA" id="ARBA00005099"/>
    </source>
</evidence>
<evidence type="ECO:0000256" key="12">
    <source>
        <dbReference type="HAMAP-Rule" id="MF_00160"/>
    </source>
</evidence>
<dbReference type="GO" id="GO:0006564">
    <property type="term" value="P:L-serine biosynthetic process"/>
    <property type="evidence" value="ECO:0007669"/>
    <property type="project" value="UniProtKB-UniRule"/>
</dbReference>
<dbReference type="Gene3D" id="3.40.640.10">
    <property type="entry name" value="Type I PLP-dependent aspartate aminotransferase-like (Major domain)"/>
    <property type="match status" value="1"/>
</dbReference>
<evidence type="ECO:0000256" key="4">
    <source>
        <dbReference type="ARBA" id="ARBA00022576"/>
    </source>
</evidence>
<evidence type="ECO:0000256" key="3">
    <source>
        <dbReference type="ARBA" id="ARBA00006904"/>
    </source>
</evidence>
<gene>
    <name evidence="12" type="primary">serC</name>
    <name evidence="14" type="ORF">HNQ52_002180</name>
</gene>
<evidence type="ECO:0000256" key="1">
    <source>
        <dbReference type="ARBA" id="ARBA00004915"/>
    </source>
</evidence>
<evidence type="ECO:0000256" key="6">
    <source>
        <dbReference type="ARBA" id="ARBA00022679"/>
    </source>
</evidence>
<feature type="binding site" evidence="12">
    <location>
        <position position="195"/>
    </location>
    <ligand>
        <name>pyridoxal 5'-phosphate</name>
        <dbReference type="ChEBI" id="CHEBI:597326"/>
    </ligand>
</feature>
<keyword evidence="6 12" id="KW-0808">Transferase</keyword>
<evidence type="ECO:0000256" key="10">
    <source>
        <dbReference type="ARBA" id="ARBA00047630"/>
    </source>
</evidence>
<reference evidence="14 15" key="1">
    <citation type="submission" date="2020-08" db="EMBL/GenBank/DDBJ databases">
        <title>Genomic Encyclopedia of Type Strains, Phase IV (KMG-IV): sequencing the most valuable type-strain genomes for metagenomic binning, comparative biology and taxonomic classification.</title>
        <authorList>
            <person name="Goeker M."/>
        </authorList>
    </citation>
    <scope>NUCLEOTIDE SEQUENCE [LARGE SCALE GENOMIC DNA]</scope>
    <source>
        <strain evidence="14 15">DSM 24163</strain>
    </source>
</reference>
<comment type="caution">
    <text evidence="14">The sequence shown here is derived from an EMBL/GenBank/DDBJ whole genome shotgun (WGS) entry which is preliminary data.</text>
</comment>
<keyword evidence="12" id="KW-0963">Cytoplasm</keyword>
<comment type="subunit">
    <text evidence="12">Homodimer.</text>
</comment>
<dbReference type="FunFam" id="3.90.1150.10:FF:000006">
    <property type="entry name" value="Phosphoserine aminotransferase"/>
    <property type="match status" value="1"/>
</dbReference>
<feature type="binding site" evidence="12">
    <location>
        <position position="152"/>
    </location>
    <ligand>
        <name>pyridoxal 5'-phosphate</name>
        <dbReference type="ChEBI" id="CHEBI:597326"/>
    </ligand>
</feature>
<dbReference type="PANTHER" id="PTHR43247:SF1">
    <property type="entry name" value="PHOSPHOSERINE AMINOTRANSFERASE"/>
    <property type="match status" value="1"/>
</dbReference>
<name>A0A7W8D9J4_9GAMM</name>
<dbReference type="RefSeq" id="WP_183961154.1">
    <property type="nucleotide sequence ID" value="NZ_JACHHP010000003.1"/>
</dbReference>
<organism evidence="14 15">
    <name type="scientific">Chiayiivirga flava</name>
    <dbReference type="NCBI Taxonomy" id="659595"/>
    <lineage>
        <taxon>Bacteria</taxon>
        <taxon>Pseudomonadati</taxon>
        <taxon>Pseudomonadota</taxon>
        <taxon>Gammaproteobacteria</taxon>
        <taxon>Lysobacterales</taxon>
        <taxon>Lysobacteraceae</taxon>
        <taxon>Chiayiivirga</taxon>
    </lineage>
</organism>
<dbReference type="NCBIfam" id="TIGR01364">
    <property type="entry name" value="serC_1"/>
    <property type="match status" value="1"/>
</dbReference>
<dbReference type="PIRSF" id="PIRSF000525">
    <property type="entry name" value="SerC"/>
    <property type="match status" value="1"/>
</dbReference>
<dbReference type="GO" id="GO:0005737">
    <property type="term" value="C:cytoplasm"/>
    <property type="evidence" value="ECO:0007669"/>
    <property type="project" value="UniProtKB-SubCell"/>
</dbReference>
<feature type="binding site" evidence="12">
    <location>
        <position position="42"/>
    </location>
    <ligand>
        <name>L-glutamate</name>
        <dbReference type="ChEBI" id="CHEBI:29985"/>
    </ligand>
</feature>
<evidence type="ECO:0000313" key="15">
    <source>
        <dbReference type="Proteomes" id="UP000521199"/>
    </source>
</evidence>
<dbReference type="InterPro" id="IPR015424">
    <property type="entry name" value="PyrdxlP-dep_Trfase"/>
</dbReference>
<dbReference type="GO" id="GO:0030170">
    <property type="term" value="F:pyridoxal phosphate binding"/>
    <property type="evidence" value="ECO:0007669"/>
    <property type="project" value="UniProtKB-UniRule"/>
</dbReference>
<comment type="catalytic activity">
    <reaction evidence="10 12">
        <text>4-(phosphooxy)-L-threonine + 2-oxoglutarate = (R)-3-hydroxy-2-oxo-4-phosphooxybutanoate + L-glutamate</text>
        <dbReference type="Rhea" id="RHEA:16573"/>
        <dbReference type="ChEBI" id="CHEBI:16810"/>
        <dbReference type="ChEBI" id="CHEBI:29985"/>
        <dbReference type="ChEBI" id="CHEBI:58452"/>
        <dbReference type="ChEBI" id="CHEBI:58538"/>
        <dbReference type="EC" id="2.6.1.52"/>
    </reaction>
</comment>
<evidence type="ECO:0000259" key="13">
    <source>
        <dbReference type="Pfam" id="PF00266"/>
    </source>
</evidence>
<dbReference type="EMBL" id="JACHHP010000003">
    <property type="protein sequence ID" value="MBB5208638.1"/>
    <property type="molecule type" value="Genomic_DNA"/>
</dbReference>
<dbReference type="EC" id="2.6.1.52" evidence="12"/>
<evidence type="ECO:0000256" key="7">
    <source>
        <dbReference type="ARBA" id="ARBA00022898"/>
    </source>
</evidence>
<comment type="catalytic activity">
    <reaction evidence="11 12">
        <text>O-phospho-L-serine + 2-oxoglutarate = 3-phosphooxypyruvate + L-glutamate</text>
        <dbReference type="Rhea" id="RHEA:14329"/>
        <dbReference type="ChEBI" id="CHEBI:16810"/>
        <dbReference type="ChEBI" id="CHEBI:18110"/>
        <dbReference type="ChEBI" id="CHEBI:29985"/>
        <dbReference type="ChEBI" id="CHEBI:57524"/>
        <dbReference type="EC" id="2.6.1.52"/>
    </reaction>
</comment>
<comment type="cofactor">
    <cofactor evidence="12">
        <name>pyridoxal 5'-phosphate</name>
        <dbReference type="ChEBI" id="CHEBI:597326"/>
    </cofactor>
    <text evidence="12">Binds 1 pyridoxal phosphate per subunit.</text>
</comment>
<keyword evidence="8 12" id="KW-0664">Pyridoxine biosynthesis</keyword>
<evidence type="ECO:0000313" key="14">
    <source>
        <dbReference type="EMBL" id="MBB5208638.1"/>
    </source>
</evidence>
<dbReference type="AlphaFoldDB" id="A0A7W8D9J4"/>
<accession>A0A7W8D9J4</accession>
<comment type="subcellular location">
    <subcellularLocation>
        <location evidence="12">Cytoplasm</location>
    </subcellularLocation>
</comment>
<dbReference type="PANTHER" id="PTHR43247">
    <property type="entry name" value="PHOSPHOSERINE AMINOTRANSFERASE"/>
    <property type="match status" value="1"/>
</dbReference>
<sequence>MSRAFNFSAGPAAVPDAVLREAQAELLEWHGERASVMELSHRGAAFEAMAAESEQDLRDLLAIPDNYRVLFLQGGATQHFAQIPMNLAAQDQTADYIVTGAWGQKAVAEAAPYVRVHTAASSEAGGFRSIPPRTQWQLTDGAAYVHYTPNETIHGVEFFEIPDVGDAPLVADVSSMFLSRPLDVSRFGLLYGGAQKNVGASGLVIVIVRDDLLARQPRPMAKILNYRAHAEQHSLLNTPPTFAWYLAGRVFKWLKAQGGLAAIEEINRQKAALLYSAIDSSGGFYSNPVQRDCRSRMNVPFTLHDSSLDAPFLAESSAAGLLALKGHKMVGGMRASLYNAMPLDGVRALVAFMHDFARRHG</sequence>
<dbReference type="FunFam" id="3.40.640.10:FF:000010">
    <property type="entry name" value="Phosphoserine aminotransferase"/>
    <property type="match status" value="1"/>
</dbReference>
<dbReference type="InterPro" id="IPR000192">
    <property type="entry name" value="Aminotrans_V_dom"/>
</dbReference>
<keyword evidence="15" id="KW-1185">Reference proteome</keyword>
<dbReference type="InterPro" id="IPR015422">
    <property type="entry name" value="PyrdxlP-dep_Trfase_small"/>
</dbReference>
<feature type="binding site" evidence="12">
    <location>
        <position position="102"/>
    </location>
    <ligand>
        <name>pyridoxal 5'-phosphate</name>
        <dbReference type="ChEBI" id="CHEBI:597326"/>
    </ligand>
</feature>
<proteinExistence type="inferred from homology"/>
<dbReference type="Pfam" id="PF00266">
    <property type="entry name" value="Aminotran_5"/>
    <property type="match status" value="1"/>
</dbReference>